<evidence type="ECO:0000256" key="1">
    <source>
        <dbReference type="ARBA" id="ARBA00010641"/>
    </source>
</evidence>
<feature type="domain" description="HTH luxR-type" evidence="6">
    <location>
        <begin position="178"/>
        <end position="234"/>
    </location>
</feature>
<proteinExistence type="inferred from homology"/>
<evidence type="ECO:0000313" key="8">
    <source>
        <dbReference type="Proteomes" id="UP000399805"/>
    </source>
</evidence>
<dbReference type="InterPro" id="IPR036388">
    <property type="entry name" value="WH-like_DNA-bd_sf"/>
</dbReference>
<dbReference type="SUPFAM" id="SSF88659">
    <property type="entry name" value="Sigma3 and sigma4 domains of RNA polymerase sigma factors"/>
    <property type="match status" value="1"/>
</dbReference>
<dbReference type="Pfam" id="PF08281">
    <property type="entry name" value="Sigma70_r4_2"/>
    <property type="match status" value="1"/>
</dbReference>
<dbReference type="PANTHER" id="PTHR43133">
    <property type="entry name" value="RNA POLYMERASE ECF-TYPE SIGMA FACTO"/>
    <property type="match status" value="1"/>
</dbReference>
<protein>
    <recommendedName>
        <fullName evidence="6">HTH luxR-type domain-containing protein</fullName>
    </recommendedName>
</protein>
<reference evidence="7 8" key="1">
    <citation type="submission" date="2019-09" db="EMBL/GenBank/DDBJ databases">
        <authorList>
            <person name="Leyn A S."/>
        </authorList>
    </citation>
    <scope>NUCLEOTIDE SEQUENCE [LARGE SCALE GENOMIC DNA]</scope>
    <source>
        <strain evidence="7">AA231_1</strain>
    </source>
</reference>
<keyword evidence="2" id="KW-0805">Transcription regulation</keyword>
<evidence type="ECO:0000256" key="3">
    <source>
        <dbReference type="ARBA" id="ARBA00023082"/>
    </source>
</evidence>
<dbReference type="SUPFAM" id="SSF46894">
    <property type="entry name" value="C-terminal effector domain of the bipartite response regulators"/>
    <property type="match status" value="1"/>
</dbReference>
<evidence type="ECO:0000259" key="6">
    <source>
        <dbReference type="SMART" id="SM00421"/>
    </source>
</evidence>
<dbReference type="GO" id="GO:0003677">
    <property type="term" value="F:DNA binding"/>
    <property type="evidence" value="ECO:0007669"/>
    <property type="project" value="UniProtKB-KW"/>
</dbReference>
<dbReference type="EMBL" id="CABVGP010000003">
    <property type="protein sequence ID" value="VVJ22634.1"/>
    <property type="molecule type" value="Genomic_DNA"/>
</dbReference>
<name>A0A6I8LZS5_9PSEU</name>
<dbReference type="InterPro" id="IPR013324">
    <property type="entry name" value="RNA_pol_sigma_r3/r4-like"/>
</dbReference>
<gene>
    <name evidence="7" type="ORF">AA23TX_07551</name>
</gene>
<dbReference type="InterPro" id="IPR013249">
    <property type="entry name" value="RNA_pol_sigma70_r4_t2"/>
</dbReference>
<accession>A0A6I8LZS5</accession>
<dbReference type="Gene3D" id="1.10.10.10">
    <property type="entry name" value="Winged helix-like DNA-binding domain superfamily/Winged helix DNA-binding domain"/>
    <property type="match status" value="1"/>
</dbReference>
<dbReference type="SMART" id="SM00421">
    <property type="entry name" value="HTH_LUXR"/>
    <property type="match status" value="2"/>
</dbReference>
<dbReference type="PANTHER" id="PTHR43133:SF8">
    <property type="entry name" value="RNA POLYMERASE SIGMA FACTOR HI_1459-RELATED"/>
    <property type="match status" value="1"/>
</dbReference>
<dbReference type="CDD" id="cd06171">
    <property type="entry name" value="Sigma70_r4"/>
    <property type="match status" value="1"/>
</dbReference>
<dbReference type="InterPro" id="IPR039425">
    <property type="entry name" value="RNA_pol_sigma-70-like"/>
</dbReference>
<dbReference type="GO" id="GO:0006352">
    <property type="term" value="P:DNA-templated transcription initiation"/>
    <property type="evidence" value="ECO:0007669"/>
    <property type="project" value="InterPro"/>
</dbReference>
<keyword evidence="8" id="KW-1185">Reference proteome</keyword>
<dbReference type="InterPro" id="IPR016032">
    <property type="entry name" value="Sig_transdc_resp-reg_C-effctor"/>
</dbReference>
<evidence type="ECO:0000256" key="5">
    <source>
        <dbReference type="ARBA" id="ARBA00023163"/>
    </source>
</evidence>
<comment type="similarity">
    <text evidence="1">Belongs to the sigma-70 factor family. ECF subfamily.</text>
</comment>
<feature type="domain" description="HTH luxR-type" evidence="6">
    <location>
        <begin position="101"/>
        <end position="163"/>
    </location>
</feature>
<sequence>MSHTRRVIAANLRRLGWPEDGIEDALLVAYFELSRRADTIGDPVQVVAWLTSVAKRHLMRVSTPRELSAGLSQDLDEVAGRPITHPVSDPAAFSGLLDHLKAGLSETELEVVQLLAAGWKVHEVAALVEIAPKQVAWARDHAWRLVQGTEWDTRGRAAAIIADPQPEVSQHSIVENTIRTLPPRQREVLNYAVYGGLSPSAIADQLGITPNSARVSLHQARRSLAGRLQLGLDTIDDMLAMLSEIAAAEPDTTSAAVVTHPEMILIAFDIARLSQRSKRQRECARDRLEEIVADVIPSPAGVVPAGDALLVLLPLDAWAPGFVASLAMRTQRALETSNTRHTDQLQLRVHIDVGVVNGGGRAFSSQLVINQLRLIESDPVRNVTNVVGGALALFTSPRVHKRTVSAPGHALPQNMAFGQPITVIDKSNQSLEAWPLVVTAASRAMPA</sequence>
<dbReference type="InterPro" id="IPR000792">
    <property type="entry name" value="Tscrpt_reg_LuxR_C"/>
</dbReference>
<dbReference type="AlphaFoldDB" id="A0A6I8LZS5"/>
<keyword evidence="4" id="KW-0238">DNA-binding</keyword>
<evidence type="ECO:0000256" key="2">
    <source>
        <dbReference type="ARBA" id="ARBA00023015"/>
    </source>
</evidence>
<evidence type="ECO:0000313" key="7">
    <source>
        <dbReference type="EMBL" id="VVJ22634.1"/>
    </source>
</evidence>
<keyword evidence="3" id="KW-0731">Sigma factor</keyword>
<evidence type="ECO:0000256" key="4">
    <source>
        <dbReference type="ARBA" id="ARBA00023125"/>
    </source>
</evidence>
<dbReference type="Proteomes" id="UP000399805">
    <property type="component" value="Unassembled WGS sequence"/>
</dbReference>
<organism evidence="7 8">
    <name type="scientific">Amycolatopsis camponoti</name>
    <dbReference type="NCBI Taxonomy" id="2606593"/>
    <lineage>
        <taxon>Bacteria</taxon>
        <taxon>Bacillati</taxon>
        <taxon>Actinomycetota</taxon>
        <taxon>Actinomycetes</taxon>
        <taxon>Pseudonocardiales</taxon>
        <taxon>Pseudonocardiaceae</taxon>
        <taxon>Amycolatopsis</taxon>
    </lineage>
</organism>
<keyword evidence="5" id="KW-0804">Transcription</keyword>
<dbReference type="GO" id="GO:0016987">
    <property type="term" value="F:sigma factor activity"/>
    <property type="evidence" value="ECO:0007669"/>
    <property type="project" value="UniProtKB-KW"/>
</dbReference>